<feature type="compositionally biased region" description="Basic and acidic residues" evidence="4">
    <location>
        <begin position="840"/>
        <end position="850"/>
    </location>
</feature>
<feature type="compositionally biased region" description="Polar residues" evidence="4">
    <location>
        <begin position="29"/>
        <end position="38"/>
    </location>
</feature>
<feature type="domain" description="SH3" evidence="5">
    <location>
        <begin position="565"/>
        <end position="624"/>
    </location>
</feature>
<reference evidence="6 7" key="1">
    <citation type="journal article" date="2023" name="BMC Biol.">
        <title>The compact genome of the sponge Oopsacas minuta (Hexactinellida) is lacking key metazoan core genes.</title>
        <authorList>
            <person name="Santini S."/>
            <person name="Schenkelaars Q."/>
            <person name="Jourda C."/>
            <person name="Duchesne M."/>
            <person name="Belahbib H."/>
            <person name="Rocher C."/>
            <person name="Selva M."/>
            <person name="Riesgo A."/>
            <person name="Vervoort M."/>
            <person name="Leys S.P."/>
            <person name="Kodjabachian L."/>
            <person name="Le Bivic A."/>
            <person name="Borchiellini C."/>
            <person name="Claverie J.M."/>
            <person name="Renard E."/>
        </authorList>
    </citation>
    <scope>NUCLEOTIDE SEQUENCE [LARGE SCALE GENOMIC DNA]</scope>
    <source>
        <strain evidence="6">SPO-2</strain>
    </source>
</reference>
<dbReference type="GO" id="GO:0016301">
    <property type="term" value="F:kinase activity"/>
    <property type="evidence" value="ECO:0007669"/>
    <property type="project" value="UniProtKB-KW"/>
</dbReference>
<keyword evidence="6" id="KW-0808">Transferase</keyword>
<dbReference type="Gene3D" id="1.10.150.50">
    <property type="entry name" value="Transcription Factor, Ets-1"/>
    <property type="match status" value="1"/>
</dbReference>
<proteinExistence type="inferred from homology"/>
<dbReference type="InterPro" id="IPR013761">
    <property type="entry name" value="SAM/pointed_sf"/>
</dbReference>
<feature type="compositionally biased region" description="Pro residues" evidence="4">
    <location>
        <begin position="658"/>
        <end position="678"/>
    </location>
</feature>
<dbReference type="InterPro" id="IPR001452">
    <property type="entry name" value="SH3_domain"/>
</dbReference>
<dbReference type="PANTHER" id="PTHR12287:SF23">
    <property type="entry name" value="AROUSER, ISOFORM A-RELATED"/>
    <property type="match status" value="1"/>
</dbReference>
<feature type="compositionally biased region" description="Low complexity" evidence="4">
    <location>
        <begin position="957"/>
        <end position="986"/>
    </location>
</feature>
<dbReference type="SUPFAM" id="SSF50044">
    <property type="entry name" value="SH3-domain"/>
    <property type="match status" value="1"/>
</dbReference>
<dbReference type="InterPro" id="IPR055093">
    <property type="entry name" value="EPS8_2nd"/>
</dbReference>
<feature type="region of interest" description="Disordered" evidence="4">
    <location>
        <begin position="337"/>
        <end position="360"/>
    </location>
</feature>
<evidence type="ECO:0000313" key="6">
    <source>
        <dbReference type="EMBL" id="KAI6655546.1"/>
    </source>
</evidence>
<dbReference type="PANTHER" id="PTHR12287">
    <property type="entry name" value="EPIDERMAL GROWTH FACTOR RECEPTOR KINASE SUBSTRATE EPS8-RELATED PROTEIN"/>
    <property type="match status" value="1"/>
</dbReference>
<keyword evidence="6" id="KW-0675">Receptor</keyword>
<feature type="compositionally biased region" description="Pro residues" evidence="4">
    <location>
        <begin position="1002"/>
        <end position="1014"/>
    </location>
</feature>
<dbReference type="InterPro" id="IPR036028">
    <property type="entry name" value="SH3-like_dom_sf"/>
</dbReference>
<organism evidence="6 7">
    <name type="scientific">Oopsacas minuta</name>
    <dbReference type="NCBI Taxonomy" id="111878"/>
    <lineage>
        <taxon>Eukaryota</taxon>
        <taxon>Metazoa</taxon>
        <taxon>Porifera</taxon>
        <taxon>Hexactinellida</taxon>
        <taxon>Hexasterophora</taxon>
        <taxon>Lyssacinosida</taxon>
        <taxon>Leucopsacidae</taxon>
        <taxon>Oopsacas</taxon>
    </lineage>
</organism>
<protein>
    <submittedName>
        <fullName evidence="6">Epidermal growth factor receptor kinase substrate 8-like</fullName>
    </submittedName>
</protein>
<dbReference type="SUPFAM" id="SSF50729">
    <property type="entry name" value="PH domain-like"/>
    <property type="match status" value="1"/>
</dbReference>
<gene>
    <name evidence="6" type="ORF">LOD99_2045</name>
</gene>
<dbReference type="GO" id="GO:0007266">
    <property type="term" value="P:Rho protein signal transduction"/>
    <property type="evidence" value="ECO:0007669"/>
    <property type="project" value="TreeGrafter"/>
</dbReference>
<comment type="caution">
    <text evidence="6">The sequence shown here is derived from an EMBL/GenBank/DDBJ whole genome shotgun (WGS) entry which is preliminary data.</text>
</comment>
<keyword evidence="2 3" id="KW-0728">SH3 domain</keyword>
<dbReference type="Gene3D" id="2.30.29.30">
    <property type="entry name" value="Pleckstrin-homology domain (PH domain)/Phosphotyrosine-binding domain (PTB)"/>
    <property type="match status" value="1"/>
</dbReference>
<dbReference type="Pfam" id="PF18016">
    <property type="entry name" value="SAM_3"/>
    <property type="match status" value="1"/>
</dbReference>
<feature type="compositionally biased region" description="Polar residues" evidence="4">
    <location>
        <begin position="639"/>
        <end position="651"/>
    </location>
</feature>
<dbReference type="Pfam" id="PF22975">
    <property type="entry name" value="EPS8_2nd"/>
    <property type="match status" value="1"/>
</dbReference>
<feature type="region of interest" description="Disordered" evidence="4">
    <location>
        <begin position="530"/>
        <end position="568"/>
    </location>
</feature>
<dbReference type="InterPro" id="IPR013625">
    <property type="entry name" value="PTB"/>
</dbReference>
<evidence type="ECO:0000313" key="7">
    <source>
        <dbReference type="Proteomes" id="UP001165289"/>
    </source>
</evidence>
<feature type="compositionally biased region" description="Basic residues" evidence="4">
    <location>
        <begin position="942"/>
        <end position="955"/>
    </location>
</feature>
<feature type="compositionally biased region" description="Basic and acidic residues" evidence="4">
    <location>
        <begin position="904"/>
        <end position="926"/>
    </location>
</feature>
<evidence type="ECO:0000259" key="5">
    <source>
        <dbReference type="PROSITE" id="PS50002"/>
    </source>
</evidence>
<feature type="region of interest" description="Disordered" evidence="4">
    <location>
        <begin position="904"/>
        <end position="1021"/>
    </location>
</feature>
<accession>A0AAV7K3U5</accession>
<dbReference type="GO" id="GO:0005886">
    <property type="term" value="C:plasma membrane"/>
    <property type="evidence" value="ECO:0007669"/>
    <property type="project" value="TreeGrafter"/>
</dbReference>
<dbReference type="InterPro" id="IPR039801">
    <property type="entry name" value="EPS8-like"/>
</dbReference>
<feature type="region of interest" description="Disordered" evidence="4">
    <location>
        <begin position="619"/>
        <end position="679"/>
    </location>
</feature>
<name>A0AAV7K3U5_9METZ</name>
<keyword evidence="7" id="KW-1185">Reference proteome</keyword>
<dbReference type="PROSITE" id="PS50002">
    <property type="entry name" value="SH3"/>
    <property type="match status" value="1"/>
</dbReference>
<dbReference type="InterPro" id="IPR011993">
    <property type="entry name" value="PH-like_dom_sf"/>
</dbReference>
<dbReference type="SUPFAM" id="SSF47769">
    <property type="entry name" value="SAM/Pointed domain"/>
    <property type="match status" value="1"/>
</dbReference>
<feature type="region of interest" description="Disordered" evidence="4">
    <location>
        <begin position="1"/>
        <end position="74"/>
    </location>
</feature>
<dbReference type="Gene3D" id="2.30.30.40">
    <property type="entry name" value="SH3 Domains"/>
    <property type="match status" value="1"/>
</dbReference>
<dbReference type="InterPro" id="IPR041418">
    <property type="entry name" value="SAM_3"/>
</dbReference>
<dbReference type="AlphaFoldDB" id="A0AAV7K3U5"/>
<sequence length="1116" mass="125792">MGSGKDDKKAKTKKKTLSDHYSEEEKYWSSFNEKSNSLSRDRDRNFLMMSAKSNQKDTNPESPPGKNKTPILTPPVDLIPTRGLGLQDSDPNTSRFQVDHLVTLHYPSGRPQLPEESVQRMRELAISGTLYSQEVYLCVASSYLAIRQFHTNEVINWFPMLQISKVYAYSGKKEFPNLLIVHTHDNRGSKPFIHIFGCEQANNREIRDLLISFLNRRYSSELTHTPQMDTIEEHSSSGEDAPPTHRKLSIWEKLSSRPSTKSKALIFEEGAVAEGGAVRTDKSPPSHKIGLAAAELNQQRNKANLIQRDIDLLNAALDDVELTADLVHNYITYQKVGKKKKKGRTSSRPSEPPRPPSKTELIDSFQKSRYATNLLGKLGHHLRNPNCCEILNLLMETIKGLSDFTGGFKLVSAVNVPLLTDRSVRLLSRGLSKEMKVYWTNLGTNWMLTHSSWPQTKPIPKYDVIFSNGYTIDNLPLNEPTIWGNLDPLPELERPTDYSDAYDHIQVIPQAVEKISKDIESAVFKQAKQVKSRAADSHTDSTHSLSSSKQTPQPAVKPPSLTALPQENQLIITQDYKRRSKEQLSVYRGEVVDVLEKRTDAYIVRNTLGEQGFVPISSLTGEKLPSRRQSPTVPRKDSQPQPTSRRGSSTAIGDIPNFDPPPVPFSIPPPPPDIPPNWPHDVIVKPARPAVKLKSKGQHHLAFEDAGIIRELSKRKPLRTTSNNPKHFPTNQQPDNIQSEIALKFQREPPVARKPDVNPITTSSTKEDVLLWLQHYSYLIAAERLRGMKGSDLISVTKEELRNVCGFGEGTRLFSHLQKQGAGGGGHQLETMSTLLPGRDAGDDQDRGGFSKFLKEHRDKISGKSPHPDEGPSVWQQIQASKAETEKLERRRQKEEIWARRRRTRELEEQADRQDTPPPVEREETKKKSHRKGSRKDDTKERRSRRRHKTSHKIHVSSESSDSADSDTTSVTSSDYDSYSTSSQSSEDVKETKSKKKEPTSTAPPPVAPQPAAPQYPGQMYPQMLPHGYPQVGYMPSPHIQYQEMMTQQLLHNQQVAHAEQDAWNAEMRLKQLRTQQAMGLPHPPTGMYGAYGPSILPTTPSYGYPSFERNYTSII</sequence>
<evidence type="ECO:0000256" key="4">
    <source>
        <dbReference type="SAM" id="MobiDB-lite"/>
    </source>
</evidence>
<dbReference type="Proteomes" id="UP001165289">
    <property type="component" value="Unassembled WGS sequence"/>
</dbReference>
<evidence type="ECO:0000256" key="2">
    <source>
        <dbReference type="ARBA" id="ARBA00022443"/>
    </source>
</evidence>
<evidence type="ECO:0000256" key="1">
    <source>
        <dbReference type="ARBA" id="ARBA00006197"/>
    </source>
</evidence>
<evidence type="ECO:0000256" key="3">
    <source>
        <dbReference type="PROSITE-ProRule" id="PRU00192"/>
    </source>
</evidence>
<feature type="compositionally biased region" description="Basic and acidic residues" evidence="4">
    <location>
        <begin position="16"/>
        <end position="27"/>
    </location>
</feature>
<dbReference type="GO" id="GO:0003779">
    <property type="term" value="F:actin binding"/>
    <property type="evidence" value="ECO:0007669"/>
    <property type="project" value="TreeGrafter"/>
</dbReference>
<feature type="region of interest" description="Disordered" evidence="4">
    <location>
        <begin position="818"/>
        <end position="850"/>
    </location>
</feature>
<dbReference type="Pfam" id="PF08416">
    <property type="entry name" value="PTB"/>
    <property type="match status" value="1"/>
</dbReference>
<comment type="similarity">
    <text evidence="1">Belongs to the EPS8 family.</text>
</comment>
<dbReference type="EMBL" id="JAKMXF010000188">
    <property type="protein sequence ID" value="KAI6655546.1"/>
    <property type="molecule type" value="Genomic_DNA"/>
</dbReference>
<dbReference type="GO" id="GO:0035023">
    <property type="term" value="P:regulation of Rho protein signal transduction"/>
    <property type="evidence" value="ECO:0007669"/>
    <property type="project" value="TreeGrafter"/>
</dbReference>
<keyword evidence="6" id="KW-0418">Kinase</keyword>